<keyword evidence="1" id="KW-0479">Metal-binding</keyword>
<reference evidence="3 4" key="1">
    <citation type="submission" date="2019-01" db="EMBL/GenBank/DDBJ databases">
        <title>Sequencing of cultivated peanut Arachis hypogaea provides insights into genome evolution and oil improvement.</title>
        <authorList>
            <person name="Chen X."/>
        </authorList>
    </citation>
    <scope>NUCLEOTIDE SEQUENCE [LARGE SCALE GENOMIC DNA]</scope>
    <source>
        <strain evidence="4">cv. Fuhuasheng</strain>
        <tissue evidence="3">Leaves</tissue>
    </source>
</reference>
<name>A0A445EPJ8_ARAHY</name>
<dbReference type="AlphaFoldDB" id="A0A445EPJ8"/>
<dbReference type="Proteomes" id="UP000289738">
    <property type="component" value="Chromosome A01"/>
</dbReference>
<evidence type="ECO:0000259" key="2">
    <source>
        <dbReference type="PROSITE" id="PS50966"/>
    </source>
</evidence>
<dbReference type="PROSITE" id="PS50966">
    <property type="entry name" value="ZF_SWIM"/>
    <property type="match status" value="1"/>
</dbReference>
<gene>
    <name evidence="3" type="ORF">Ahy_A01g001833</name>
</gene>
<keyword evidence="4" id="KW-1185">Reference proteome</keyword>
<dbReference type="EMBL" id="SDMP01000001">
    <property type="protein sequence ID" value="RYR77398.1"/>
    <property type="molecule type" value="Genomic_DNA"/>
</dbReference>
<feature type="domain" description="SWIM-type" evidence="2">
    <location>
        <begin position="105"/>
        <end position="143"/>
    </location>
</feature>
<proteinExistence type="predicted"/>
<sequence length="198" mass="23063">MAGGYSLDEVLKKDAYNYVNKSTRVRIDDGNANSTIVLTVAIGLTIILTTLLDSIEEFFTSVYTRAFFVDVKKEIEVVSLVNFVRVRWSLTTKVHTVEQYGHPRRHVVVLRDKNMGRLECDCYFCDTRKFSCKHMFFMMKHKHFMKVPEWLVLKRWTKHAKCLDDYVEKPSNDGDWGFLLRHGICILRPIGCSFLGIQ</sequence>
<keyword evidence="1" id="KW-0863">Zinc-finger</keyword>
<accession>A0A445EPJ8</accession>
<protein>
    <recommendedName>
        <fullName evidence="2">SWIM-type domain-containing protein</fullName>
    </recommendedName>
</protein>
<organism evidence="3 4">
    <name type="scientific">Arachis hypogaea</name>
    <name type="common">Peanut</name>
    <dbReference type="NCBI Taxonomy" id="3818"/>
    <lineage>
        <taxon>Eukaryota</taxon>
        <taxon>Viridiplantae</taxon>
        <taxon>Streptophyta</taxon>
        <taxon>Embryophyta</taxon>
        <taxon>Tracheophyta</taxon>
        <taxon>Spermatophyta</taxon>
        <taxon>Magnoliopsida</taxon>
        <taxon>eudicotyledons</taxon>
        <taxon>Gunneridae</taxon>
        <taxon>Pentapetalae</taxon>
        <taxon>rosids</taxon>
        <taxon>fabids</taxon>
        <taxon>Fabales</taxon>
        <taxon>Fabaceae</taxon>
        <taxon>Papilionoideae</taxon>
        <taxon>50 kb inversion clade</taxon>
        <taxon>dalbergioids sensu lato</taxon>
        <taxon>Dalbergieae</taxon>
        <taxon>Pterocarpus clade</taxon>
        <taxon>Arachis</taxon>
    </lineage>
</organism>
<evidence type="ECO:0000313" key="3">
    <source>
        <dbReference type="EMBL" id="RYR77398.1"/>
    </source>
</evidence>
<dbReference type="PANTHER" id="PTHR47718">
    <property type="entry name" value="OS01G0519700 PROTEIN"/>
    <property type="match status" value="1"/>
</dbReference>
<keyword evidence="1" id="KW-0862">Zinc</keyword>
<evidence type="ECO:0000256" key="1">
    <source>
        <dbReference type="PROSITE-ProRule" id="PRU00325"/>
    </source>
</evidence>
<dbReference type="InterPro" id="IPR007527">
    <property type="entry name" value="Znf_SWIM"/>
</dbReference>
<dbReference type="GO" id="GO:0008270">
    <property type="term" value="F:zinc ion binding"/>
    <property type="evidence" value="ECO:0007669"/>
    <property type="project" value="UniProtKB-KW"/>
</dbReference>
<evidence type="ECO:0000313" key="4">
    <source>
        <dbReference type="Proteomes" id="UP000289738"/>
    </source>
</evidence>
<comment type="caution">
    <text evidence="3">The sequence shown here is derived from an EMBL/GenBank/DDBJ whole genome shotgun (WGS) entry which is preliminary data.</text>
</comment>